<dbReference type="Proteomes" id="UP000051952">
    <property type="component" value="Unassembled WGS sequence"/>
</dbReference>
<evidence type="ECO:0000256" key="2">
    <source>
        <dbReference type="SAM" id="MobiDB-lite"/>
    </source>
</evidence>
<dbReference type="VEuPathDB" id="TriTrypDB:BSAL_43345"/>
<feature type="coiled-coil region" evidence="1">
    <location>
        <begin position="337"/>
        <end position="371"/>
    </location>
</feature>
<feature type="compositionally biased region" description="Basic and acidic residues" evidence="2">
    <location>
        <begin position="499"/>
        <end position="508"/>
    </location>
</feature>
<keyword evidence="1" id="KW-0175">Coiled coil</keyword>
<proteinExistence type="predicted"/>
<protein>
    <submittedName>
        <fullName evidence="3">Uncharacterized protein</fullName>
    </submittedName>
</protein>
<dbReference type="EMBL" id="CYKH01002159">
    <property type="protein sequence ID" value="CUG93529.1"/>
    <property type="molecule type" value="Genomic_DNA"/>
</dbReference>
<reference evidence="4" key="1">
    <citation type="submission" date="2015-09" db="EMBL/GenBank/DDBJ databases">
        <authorList>
            <consortium name="Pathogen Informatics"/>
        </authorList>
    </citation>
    <scope>NUCLEOTIDE SEQUENCE [LARGE SCALE GENOMIC DNA]</scope>
    <source>
        <strain evidence="4">Lake Konstanz</strain>
    </source>
</reference>
<accession>A0A0S4JVU3</accession>
<organism evidence="3 4">
    <name type="scientific">Bodo saltans</name>
    <name type="common">Flagellated protozoan</name>
    <dbReference type="NCBI Taxonomy" id="75058"/>
    <lineage>
        <taxon>Eukaryota</taxon>
        <taxon>Discoba</taxon>
        <taxon>Euglenozoa</taxon>
        <taxon>Kinetoplastea</taxon>
        <taxon>Metakinetoplastina</taxon>
        <taxon>Eubodonida</taxon>
        <taxon>Bodonidae</taxon>
        <taxon>Bodo</taxon>
    </lineage>
</organism>
<dbReference type="AlphaFoldDB" id="A0A0S4JVU3"/>
<evidence type="ECO:0000256" key="1">
    <source>
        <dbReference type="SAM" id="Coils"/>
    </source>
</evidence>
<feature type="region of interest" description="Disordered" evidence="2">
    <location>
        <begin position="34"/>
        <end position="64"/>
    </location>
</feature>
<name>A0A0S4JVU3_BODSA</name>
<feature type="region of interest" description="Disordered" evidence="2">
    <location>
        <begin position="499"/>
        <end position="519"/>
    </location>
</feature>
<evidence type="ECO:0000313" key="4">
    <source>
        <dbReference type="Proteomes" id="UP000051952"/>
    </source>
</evidence>
<gene>
    <name evidence="3" type="ORF">BSAL_43345</name>
</gene>
<evidence type="ECO:0000313" key="3">
    <source>
        <dbReference type="EMBL" id="CUG93529.1"/>
    </source>
</evidence>
<sequence length="688" mass="75762">MKRIMFDLQSDEYEKCLLSGFHVHQCMRLLSGSMALGNPPESQSTKHGTDEDNGDESATHGPFSTSHSFNLKKCCEIENAFREAANKLPARLPSSTLMSELQQNQRSASVRQSIQQLATNEHMSPHTKRLEVCDGLRHLLSLTAEDILWESVVEYVALLLALDRLIAGDDSVEVLLGEMDLAVLYCRLQRFEAALQHAARTIVLLGRVGNTPFPHSFIERRIAMVRCIAYFEHSPDVATEQGRLLLELSQSPHSAKPSFSTQILRYATTAAKYGVLSQTFNDALNSASTGSECILLFLCALGPSFGMLRRADAELRSPAVRHAREKLLLLASSAATKRELESVNAELGRVVENLREKNSALQIALVRSAEEIATTAECCAANLRKFPFAKELYFSICIFSLVHQRALALLHRPTRSIASATSLIASLETTCGPTWGVVACADVLAAVVGGDVVQHHTLTSVLHKLVVPLFDRSYPPPSQEGDAATFVLLLEGLRPQAAEHSKINRNGEDSDEDDGDKPATQEWQDVAEASFVKMYQDETDFGDDVRIRFAHLLEQLYHRCASSTAETRVMALQAAMASRIHGPVAQKTKLAVSKYIASLRRVAAPSASPSWGVVPHLSTVTLTATAPHSQIFVSIARASDRTEQHCVRYDGPVVLDRLGKVILRAYAEKDGQRSSTIETRYFVQARSF</sequence>
<keyword evidence="4" id="KW-1185">Reference proteome</keyword>